<dbReference type="AlphaFoldDB" id="A0A401YVL1"/>
<feature type="domain" description="HTH cro/C1-type" evidence="2">
    <location>
        <begin position="88"/>
        <end position="122"/>
    </location>
</feature>
<evidence type="ECO:0000256" key="1">
    <source>
        <dbReference type="SAM" id="MobiDB-lite"/>
    </source>
</evidence>
<feature type="compositionally biased region" description="Basic and acidic residues" evidence="1">
    <location>
        <begin position="14"/>
        <end position="25"/>
    </location>
</feature>
<gene>
    <name evidence="3" type="ORF">EHYA_06322</name>
</gene>
<dbReference type="Proteomes" id="UP000286931">
    <property type="component" value="Unassembled WGS sequence"/>
</dbReference>
<organism evidence="3 4">
    <name type="scientific">Embleya hyalina</name>
    <dbReference type="NCBI Taxonomy" id="516124"/>
    <lineage>
        <taxon>Bacteria</taxon>
        <taxon>Bacillati</taxon>
        <taxon>Actinomycetota</taxon>
        <taxon>Actinomycetes</taxon>
        <taxon>Kitasatosporales</taxon>
        <taxon>Streptomycetaceae</taxon>
        <taxon>Embleya</taxon>
    </lineage>
</organism>
<feature type="compositionally biased region" description="Pro residues" evidence="1">
    <location>
        <begin position="161"/>
        <end position="172"/>
    </location>
</feature>
<feature type="compositionally biased region" description="Basic and acidic residues" evidence="1">
    <location>
        <begin position="245"/>
        <end position="264"/>
    </location>
</feature>
<evidence type="ECO:0000313" key="3">
    <source>
        <dbReference type="EMBL" id="GCD98611.1"/>
    </source>
</evidence>
<dbReference type="InterPro" id="IPR001387">
    <property type="entry name" value="Cro/C1-type_HTH"/>
</dbReference>
<proteinExistence type="predicted"/>
<dbReference type="PROSITE" id="PS50943">
    <property type="entry name" value="HTH_CROC1"/>
    <property type="match status" value="1"/>
</dbReference>
<evidence type="ECO:0000259" key="2">
    <source>
        <dbReference type="PROSITE" id="PS50943"/>
    </source>
</evidence>
<feature type="region of interest" description="Disordered" evidence="1">
    <location>
        <begin position="135"/>
        <end position="189"/>
    </location>
</feature>
<comment type="caution">
    <text evidence="3">The sequence shown here is derived from an EMBL/GenBank/DDBJ whole genome shotgun (WGS) entry which is preliminary data.</text>
</comment>
<feature type="region of interest" description="Disordered" evidence="1">
    <location>
        <begin position="215"/>
        <end position="264"/>
    </location>
</feature>
<keyword evidence="4" id="KW-1185">Reference proteome</keyword>
<name>A0A401YVL1_9ACTN</name>
<accession>A0A401YVL1</accession>
<sequence>MPPVSASGPAHIESAGRFRQTPDNREPCAVRLRTHPDTLGDAIVNDDADRATKEFAAWLRRVHREHGKGISVRAIEQATTKSASGTRVPRSTISAALNGTNLPTYDNAMAIVRAMNGDSALLRACHERWIAARARRTGDAPEASAPSDTRSAAPEAGNPAVPEPTSAPSPPPRPRHPPARPGGTGRRRGPILAAAGVALALAVVPAGIGIHDRLGNRSSPGGKAGGGGASPAADPDFTVSTRFMPQDDKGLSAVSRDEFRPTAA</sequence>
<evidence type="ECO:0000313" key="4">
    <source>
        <dbReference type="Proteomes" id="UP000286931"/>
    </source>
</evidence>
<reference evidence="3 4" key="1">
    <citation type="submission" date="2018-12" db="EMBL/GenBank/DDBJ databases">
        <title>Draft genome sequence of Embleya hyalina NBRC 13850T.</title>
        <authorList>
            <person name="Komaki H."/>
            <person name="Hosoyama A."/>
            <person name="Kimura A."/>
            <person name="Ichikawa N."/>
            <person name="Tamura T."/>
        </authorList>
    </citation>
    <scope>NUCLEOTIDE SEQUENCE [LARGE SCALE GENOMIC DNA]</scope>
    <source>
        <strain evidence="3 4">NBRC 13850</strain>
    </source>
</reference>
<dbReference type="EMBL" id="BIFH01000028">
    <property type="protein sequence ID" value="GCD98611.1"/>
    <property type="molecule type" value="Genomic_DNA"/>
</dbReference>
<protein>
    <recommendedName>
        <fullName evidence="2">HTH cro/C1-type domain-containing protein</fullName>
    </recommendedName>
</protein>
<feature type="region of interest" description="Disordered" evidence="1">
    <location>
        <begin position="1"/>
        <end position="25"/>
    </location>
</feature>